<keyword evidence="2" id="KW-1185">Reference proteome</keyword>
<evidence type="ECO:0000313" key="1">
    <source>
        <dbReference type="EMBL" id="PWN62308.1"/>
    </source>
</evidence>
<dbReference type="RefSeq" id="WP_109623151.1">
    <property type="nucleotide sequence ID" value="NZ_PPEI02000005.1"/>
</dbReference>
<reference evidence="1" key="1">
    <citation type="submission" date="2018-04" db="EMBL/GenBank/DDBJ databases">
        <title>Draft Genome Sequences of Chryseobacterium lactis NCTC11390T isolated from milk, Chryseobacterium oncorhynchi 701B-08T from rainbow trout, and Chryseobacterium viscerum 687B-08T from diseased fish.</title>
        <authorList>
            <person name="Jeong J.-J."/>
            <person name="Lee Y.J."/>
            <person name="Pathiraja D."/>
            <person name="Park B."/>
            <person name="Choi I.-G."/>
            <person name="Kim K.D."/>
        </authorList>
    </citation>
    <scope>NUCLEOTIDE SEQUENCE [LARGE SCALE GENOMIC DNA]</scope>
    <source>
        <strain evidence="1">701B-08</strain>
    </source>
</reference>
<accession>A0A316WSW3</accession>
<name>A0A316WSW3_9FLAO</name>
<dbReference type="OrthoDB" id="885654at2"/>
<proteinExistence type="predicted"/>
<dbReference type="EMBL" id="PPEI02000005">
    <property type="protein sequence ID" value="PWN62308.1"/>
    <property type="molecule type" value="Genomic_DNA"/>
</dbReference>
<gene>
    <name evidence="1" type="ORF">C1638_017605</name>
</gene>
<sequence>MKKNKTLIQDLVSKAGSLQNQINAWKAEHGEIFSFKVGKDKQCYLKKPTRQILSYAAVAAQTDPLQYNEVILSECWLAGDEDIKTDTGLFLSISQYLPTLVEMVEVEMVKL</sequence>
<organism evidence="1 2">
    <name type="scientific">Chryseobacterium oncorhynchi</name>
    <dbReference type="NCBI Taxonomy" id="741074"/>
    <lineage>
        <taxon>Bacteria</taxon>
        <taxon>Pseudomonadati</taxon>
        <taxon>Bacteroidota</taxon>
        <taxon>Flavobacteriia</taxon>
        <taxon>Flavobacteriales</taxon>
        <taxon>Weeksellaceae</taxon>
        <taxon>Chryseobacterium group</taxon>
        <taxon>Chryseobacterium</taxon>
    </lineage>
</organism>
<evidence type="ECO:0000313" key="2">
    <source>
        <dbReference type="Proteomes" id="UP000236182"/>
    </source>
</evidence>
<protein>
    <submittedName>
        <fullName evidence="1">Uncharacterized protein</fullName>
    </submittedName>
</protein>
<dbReference type="Proteomes" id="UP000236182">
    <property type="component" value="Unassembled WGS sequence"/>
</dbReference>
<dbReference type="AlphaFoldDB" id="A0A316WSW3"/>
<comment type="caution">
    <text evidence="1">The sequence shown here is derived from an EMBL/GenBank/DDBJ whole genome shotgun (WGS) entry which is preliminary data.</text>
</comment>